<evidence type="ECO:0000313" key="6">
    <source>
        <dbReference type="Proteomes" id="UP000296883"/>
    </source>
</evidence>
<accession>A0AAJ5JQS0</accession>
<feature type="signal peptide" evidence="2">
    <location>
        <begin position="1"/>
        <end position="19"/>
    </location>
</feature>
<dbReference type="InterPro" id="IPR027994">
    <property type="entry name" value="WxL_dom"/>
</dbReference>
<dbReference type="RefSeq" id="WP_135253893.1">
    <property type="nucleotide sequence ID" value="NZ_CP038865.1"/>
</dbReference>
<dbReference type="Pfam" id="PF13731">
    <property type="entry name" value="WxL"/>
    <property type="match status" value="1"/>
</dbReference>
<feature type="domain" description="WxL" evidence="3">
    <location>
        <begin position="31"/>
        <end position="268"/>
    </location>
</feature>
<sequence length="270" mass="29250">MKTMKNIMTIALLSTVALGGTVTLAESNTYDAVDSEATINFVKSLEEEEVEIPGMPDPEVIDPEDPEIVDPTHPENPNPNPNPSNNLLRINYVSDFDFGTWGSTSNAIKAYAKAQPIYLTNGKVKDVAPFISTIDNRGTERGEGWTLSATASVLTDEKDNELKGAQIILSNGHYTGGELAPKGFSENKNISEGKQTLADTTADTGAGQWSMALGNVKEFTTQLPTKDDASILEDVTYKITDGVRIEIPRNTVTNNTEYSGTITWELETSV</sequence>
<reference evidence="4 6" key="2">
    <citation type="journal article" date="2020" name="Int. J. Syst. Evol. Microbiol.">
        <title>Vagococcus xieshaowenii sp. nov., isolated from snow finch (Montifringilla taczanowskii) cloacal content.</title>
        <authorList>
            <person name="Ge Y."/>
            <person name="Yang J."/>
            <person name="Lai X.H."/>
            <person name="Zhang G."/>
            <person name="Jin D."/>
            <person name="Lu S."/>
            <person name="Wang B."/>
            <person name="Huang Y."/>
            <person name="Huang Y."/>
            <person name="Ren Z."/>
            <person name="Zhang X."/>
            <person name="Xu J."/>
        </authorList>
    </citation>
    <scope>NUCLEOTIDE SEQUENCE [LARGE SCALE GENOMIC DNA]</scope>
    <source>
        <strain evidence="6">personal::cf-49</strain>
        <strain evidence="4">Personal::cf-49</strain>
    </source>
</reference>
<feature type="compositionally biased region" description="Acidic residues" evidence="1">
    <location>
        <begin position="59"/>
        <end position="68"/>
    </location>
</feature>
<proteinExistence type="predicted"/>
<dbReference type="EMBL" id="SRHU01000010">
    <property type="protein sequence ID" value="TFZ42525.1"/>
    <property type="molecule type" value="Genomic_DNA"/>
</dbReference>
<dbReference type="EMBL" id="CP038865">
    <property type="protein sequence ID" value="QCA28172.1"/>
    <property type="molecule type" value="Genomic_DNA"/>
</dbReference>
<feature type="region of interest" description="Disordered" evidence="1">
    <location>
        <begin position="49"/>
        <end position="86"/>
    </location>
</feature>
<evidence type="ECO:0000256" key="2">
    <source>
        <dbReference type="SAM" id="SignalP"/>
    </source>
</evidence>
<evidence type="ECO:0000313" key="7">
    <source>
        <dbReference type="Proteomes" id="UP000297725"/>
    </source>
</evidence>
<evidence type="ECO:0000313" key="5">
    <source>
        <dbReference type="EMBL" id="TFZ42525.1"/>
    </source>
</evidence>
<evidence type="ECO:0000259" key="3">
    <source>
        <dbReference type="Pfam" id="PF13731"/>
    </source>
</evidence>
<keyword evidence="6" id="KW-1185">Reference proteome</keyword>
<keyword evidence="2" id="KW-0732">Signal</keyword>
<protein>
    <submittedName>
        <fullName evidence="5">WxL domain-containing protein</fullName>
    </submittedName>
</protein>
<evidence type="ECO:0000256" key="1">
    <source>
        <dbReference type="SAM" id="MobiDB-lite"/>
    </source>
</evidence>
<evidence type="ECO:0000313" key="4">
    <source>
        <dbReference type="EMBL" id="QCA28172.1"/>
    </source>
</evidence>
<feature type="chain" id="PRO_5042576628" evidence="2">
    <location>
        <begin position="20"/>
        <end position="270"/>
    </location>
</feature>
<dbReference type="Proteomes" id="UP000296883">
    <property type="component" value="Chromosome"/>
</dbReference>
<dbReference type="AlphaFoldDB" id="A0AAJ5JQS0"/>
<organism evidence="5 7">
    <name type="scientific">Vagococcus xieshaowenii</name>
    <dbReference type="NCBI Taxonomy" id="2562451"/>
    <lineage>
        <taxon>Bacteria</taxon>
        <taxon>Bacillati</taxon>
        <taxon>Bacillota</taxon>
        <taxon>Bacilli</taxon>
        <taxon>Lactobacillales</taxon>
        <taxon>Enterococcaceae</taxon>
        <taxon>Vagococcus</taxon>
    </lineage>
</organism>
<name>A0AAJ5JQS0_9ENTE</name>
<dbReference type="Proteomes" id="UP000297725">
    <property type="component" value="Unassembled WGS sequence"/>
</dbReference>
<gene>
    <name evidence="5" type="ORF">E4031_03085</name>
    <name evidence="4" type="ORF">E4Z98_02155</name>
</gene>
<reference evidence="5 7" key="1">
    <citation type="submission" date="2019-03" db="EMBL/GenBank/DDBJ databases">
        <title>Vagococcus sp. was isolated fron gut of Carduelis flavirostris.</title>
        <authorList>
            <person name="Ge Y."/>
        </authorList>
    </citation>
    <scope>NUCLEOTIDE SEQUENCE [LARGE SCALE GENOMIC DNA]</scope>
    <source>
        <strain evidence="5 7">CF-210</strain>
    </source>
</reference>